<feature type="region of interest" description="Disordered" evidence="1">
    <location>
        <begin position="1"/>
        <end position="50"/>
    </location>
</feature>
<organism evidence="2 3">
    <name type="scientific">Populus deltoides</name>
    <name type="common">Eastern poplar</name>
    <name type="synonym">Eastern cottonwood</name>
    <dbReference type="NCBI Taxonomy" id="3696"/>
    <lineage>
        <taxon>Eukaryota</taxon>
        <taxon>Viridiplantae</taxon>
        <taxon>Streptophyta</taxon>
        <taxon>Embryophyta</taxon>
        <taxon>Tracheophyta</taxon>
        <taxon>Spermatophyta</taxon>
        <taxon>Magnoliopsida</taxon>
        <taxon>eudicotyledons</taxon>
        <taxon>Gunneridae</taxon>
        <taxon>Pentapetalae</taxon>
        <taxon>rosids</taxon>
        <taxon>fabids</taxon>
        <taxon>Malpighiales</taxon>
        <taxon>Salicaceae</taxon>
        <taxon>Saliceae</taxon>
        <taxon>Populus</taxon>
    </lineage>
</organism>
<dbReference type="EMBL" id="JACEGQ020000002">
    <property type="protein sequence ID" value="KAH8517588.1"/>
    <property type="molecule type" value="Genomic_DNA"/>
</dbReference>
<evidence type="ECO:0000313" key="2">
    <source>
        <dbReference type="EMBL" id="KAH8517588.1"/>
    </source>
</evidence>
<evidence type="ECO:0000313" key="3">
    <source>
        <dbReference type="Proteomes" id="UP000807159"/>
    </source>
</evidence>
<evidence type="ECO:0000256" key="1">
    <source>
        <dbReference type="SAM" id="MobiDB-lite"/>
    </source>
</evidence>
<dbReference type="Proteomes" id="UP000807159">
    <property type="component" value="Chromosome 2"/>
</dbReference>
<sequence>MKCFYVFKDKSRNQKGQANSAPELREQSKTNSSAMSRTAKSPPPPRSMPELYKEKEHNLRVFSFQELREATNGFLTGCLRSEKVAFGVRIRKQPDYRLRRSCSGCH</sequence>
<protein>
    <submittedName>
        <fullName evidence="2">Uncharacterized protein</fullName>
    </submittedName>
</protein>
<accession>A0A8T2ZJS7</accession>
<name>A0A8T2ZJS7_POPDE</name>
<proteinExistence type="predicted"/>
<feature type="compositionally biased region" description="Polar residues" evidence="1">
    <location>
        <begin position="29"/>
        <end position="39"/>
    </location>
</feature>
<dbReference type="AlphaFoldDB" id="A0A8T2ZJS7"/>
<keyword evidence="3" id="KW-1185">Reference proteome</keyword>
<gene>
    <name evidence="2" type="ORF">H0E87_005494</name>
</gene>
<reference evidence="2" key="1">
    <citation type="journal article" date="2021" name="J. Hered.">
        <title>Genome Assembly of Salicaceae Populus deltoides (Eastern Cottonwood) I-69 Based on Nanopore Sequencing and Hi-C Technologies.</title>
        <authorList>
            <person name="Bai S."/>
            <person name="Wu H."/>
            <person name="Zhang J."/>
            <person name="Pan Z."/>
            <person name="Zhao W."/>
            <person name="Li Z."/>
            <person name="Tong C."/>
        </authorList>
    </citation>
    <scope>NUCLEOTIDE SEQUENCE</scope>
    <source>
        <tissue evidence="2">Leaf</tissue>
    </source>
</reference>
<comment type="caution">
    <text evidence="2">The sequence shown here is derived from an EMBL/GenBank/DDBJ whole genome shotgun (WGS) entry which is preliminary data.</text>
</comment>